<evidence type="ECO:0000313" key="2">
    <source>
        <dbReference type="Proteomes" id="UP000075243"/>
    </source>
</evidence>
<dbReference type="Gramene" id="C.cajan_43861.t">
    <property type="protein sequence ID" value="C.cajan_43861.t"/>
    <property type="gene ID" value="C.cajan_43861"/>
</dbReference>
<feature type="non-terminal residue" evidence="1">
    <location>
        <position position="1"/>
    </location>
</feature>
<gene>
    <name evidence="1" type="ORF">KK1_041981</name>
</gene>
<dbReference type="Proteomes" id="UP000075243">
    <property type="component" value="Unassembled WGS sequence"/>
</dbReference>
<name>A0A151R324_CAJCA</name>
<dbReference type="AlphaFoldDB" id="A0A151R324"/>
<protein>
    <recommendedName>
        <fullName evidence="3">DUF4283 domain-containing protein</fullName>
    </recommendedName>
</protein>
<evidence type="ECO:0008006" key="3">
    <source>
        <dbReference type="Google" id="ProtNLM"/>
    </source>
</evidence>
<proteinExistence type="predicted"/>
<accession>A0A151R324</accession>
<keyword evidence="2" id="KW-1185">Reference proteome</keyword>
<organism evidence="1 2">
    <name type="scientific">Cajanus cajan</name>
    <name type="common">Pigeon pea</name>
    <name type="synonym">Cajanus indicus</name>
    <dbReference type="NCBI Taxonomy" id="3821"/>
    <lineage>
        <taxon>Eukaryota</taxon>
        <taxon>Viridiplantae</taxon>
        <taxon>Streptophyta</taxon>
        <taxon>Embryophyta</taxon>
        <taxon>Tracheophyta</taxon>
        <taxon>Spermatophyta</taxon>
        <taxon>Magnoliopsida</taxon>
        <taxon>eudicotyledons</taxon>
        <taxon>Gunneridae</taxon>
        <taxon>Pentapetalae</taxon>
        <taxon>rosids</taxon>
        <taxon>fabids</taxon>
        <taxon>Fabales</taxon>
        <taxon>Fabaceae</taxon>
        <taxon>Papilionoideae</taxon>
        <taxon>50 kb inversion clade</taxon>
        <taxon>NPAAA clade</taxon>
        <taxon>indigoferoid/millettioid clade</taxon>
        <taxon>Phaseoleae</taxon>
        <taxon>Cajanus</taxon>
    </lineage>
</organism>
<sequence length="55" mass="6452">FDMVDVGFGFYMIKYMQIDSTLVWVHFPCLGLEYYDENILMDFVTAIGKPVHIDI</sequence>
<dbReference type="EMBL" id="KQ484163">
    <property type="protein sequence ID" value="KYP36865.1"/>
    <property type="molecule type" value="Genomic_DNA"/>
</dbReference>
<evidence type="ECO:0000313" key="1">
    <source>
        <dbReference type="EMBL" id="KYP36865.1"/>
    </source>
</evidence>
<reference evidence="1" key="1">
    <citation type="journal article" date="2012" name="Nat. Biotechnol.">
        <title>Draft genome sequence of pigeonpea (Cajanus cajan), an orphan legume crop of resource-poor farmers.</title>
        <authorList>
            <person name="Varshney R.K."/>
            <person name="Chen W."/>
            <person name="Li Y."/>
            <person name="Bharti A.K."/>
            <person name="Saxena R.K."/>
            <person name="Schlueter J.A."/>
            <person name="Donoghue M.T."/>
            <person name="Azam S."/>
            <person name="Fan G."/>
            <person name="Whaley A.M."/>
            <person name="Farmer A.D."/>
            <person name="Sheridan J."/>
            <person name="Iwata A."/>
            <person name="Tuteja R."/>
            <person name="Penmetsa R.V."/>
            <person name="Wu W."/>
            <person name="Upadhyaya H.D."/>
            <person name="Yang S.P."/>
            <person name="Shah T."/>
            <person name="Saxena K.B."/>
            <person name="Michael T."/>
            <person name="McCombie W.R."/>
            <person name="Yang B."/>
            <person name="Zhang G."/>
            <person name="Yang H."/>
            <person name="Wang J."/>
            <person name="Spillane C."/>
            <person name="Cook D.R."/>
            <person name="May G.D."/>
            <person name="Xu X."/>
            <person name="Jackson S.A."/>
        </authorList>
    </citation>
    <scope>NUCLEOTIDE SEQUENCE [LARGE SCALE GENOMIC DNA]</scope>
</reference>